<dbReference type="AlphaFoldDB" id="A0AAD0L574"/>
<dbReference type="NCBIfam" id="NF033927">
    <property type="entry name" value="alph_xenorhab_B"/>
    <property type="match status" value="1"/>
</dbReference>
<organism evidence="1 2">
    <name type="scientific">Pseudomonas putida</name>
    <name type="common">Arthrobacter siderocapsulatus</name>
    <dbReference type="NCBI Taxonomy" id="303"/>
    <lineage>
        <taxon>Bacteria</taxon>
        <taxon>Pseudomonadati</taxon>
        <taxon>Pseudomonadota</taxon>
        <taxon>Gammaproteobacteria</taxon>
        <taxon>Pseudomonadales</taxon>
        <taxon>Pseudomonadaceae</taxon>
        <taxon>Pseudomonas</taxon>
    </lineage>
</organism>
<dbReference type="InterPro" id="IPR047760">
    <property type="entry name" value="XaxB-like"/>
</dbReference>
<reference evidence="1 2" key="1">
    <citation type="submission" date="2018-06" db="EMBL/GenBank/DDBJ databases">
        <title>The genome of Pseudomonas putida NX-1, a lignin degrader.</title>
        <authorList>
            <person name="Xu Z."/>
        </authorList>
    </citation>
    <scope>NUCLEOTIDE SEQUENCE [LARGE SCALE GENOMIC DNA]</scope>
    <source>
        <strain evidence="1 2">NX-1</strain>
    </source>
</reference>
<name>A0AAD0L574_PSEPU</name>
<dbReference type="RefSeq" id="WP_063543396.1">
    <property type="nucleotide sequence ID" value="NZ_CP011789.1"/>
</dbReference>
<accession>A0AAD0L574</accession>
<proteinExistence type="predicted"/>
<dbReference type="EMBL" id="CP030750">
    <property type="protein sequence ID" value="AXA23774.1"/>
    <property type="molecule type" value="Genomic_DNA"/>
</dbReference>
<evidence type="ECO:0000313" key="2">
    <source>
        <dbReference type="Proteomes" id="UP000251617"/>
    </source>
</evidence>
<gene>
    <name evidence="1" type="ORF">C1S65_06415</name>
</gene>
<evidence type="ECO:0008006" key="3">
    <source>
        <dbReference type="Google" id="ProtNLM"/>
    </source>
</evidence>
<evidence type="ECO:0000313" key="1">
    <source>
        <dbReference type="EMBL" id="AXA23774.1"/>
    </source>
</evidence>
<dbReference type="Proteomes" id="UP000251617">
    <property type="component" value="Chromosome"/>
</dbReference>
<sequence>MDISSPILVKYPDVSAMRLMQGEISKFVNMKAKHLSSSIRENVSDLLRLLRECDAQMKDQVLSATLNLAHQNWSEINAAAVSSQNGQNQGIKKDIEDELVRLRGRLKASLQVLNQRVSAIQVYRLSELEERRSQLAGTKERIQASVDHLLEVVAGMERQKNELDQIIKTFEVPTLFSIIKGMIPTEEEVDLLLSSIKNPTVSPELVKAAVKKFEANLDVIGEGRKFSDLVSARATCVGQIAEQRQALSSLQSLLQQAVQEHDELVTAGNVDSWRDRWVLEAQKLTTTWQSHQAAAEQATELGSLGNALMALSVYLAEVRRNFETV</sequence>
<protein>
    <recommendedName>
        <fullName evidence="3">Binary cytotoxin component</fullName>
    </recommendedName>
</protein>